<evidence type="ECO:0000256" key="1">
    <source>
        <dbReference type="SAM" id="MobiDB-lite"/>
    </source>
</evidence>
<sequence>MVHTCTLPGQERSGILAVLTGARAVPDGAECAGQLAPPRRYPPTCYPPTCAVDFRSDGFSVNAILQFARHRHITCQAGAVLAPHVQSLAGADHYRNAIVLFPARTNPYRGLPARALGDCSAVVPQHSGPLWSSRNPSHTVPGRSLGASRRPADTAASRAPLGRLSGGAVA</sequence>
<reference evidence="2" key="1">
    <citation type="submission" date="2024-07" db="EMBL/GenBank/DDBJ databases">
        <title>Complete genome sequences of cellulolytic bacteria, Kitasatospora sp. CMC57 and Streptomyces sp. CMC78, isolated from Japanese agricultural soil.</title>
        <authorList>
            <person name="Hashimoto T."/>
            <person name="Ito M."/>
            <person name="Iwamoto M."/>
            <person name="Fukahori D."/>
            <person name="Shoda T."/>
            <person name="Sakoda M."/>
            <person name="Morohoshi T."/>
            <person name="Mitsuboshi M."/>
            <person name="Nishizawa T."/>
        </authorList>
    </citation>
    <scope>NUCLEOTIDE SEQUENCE</scope>
    <source>
        <strain evidence="2">CMC57</strain>
    </source>
</reference>
<evidence type="ECO:0000313" key="2">
    <source>
        <dbReference type="EMBL" id="BFP49887.1"/>
    </source>
</evidence>
<protein>
    <submittedName>
        <fullName evidence="2">Uncharacterized protein</fullName>
    </submittedName>
</protein>
<accession>A0AB33K2T9</accession>
<proteinExistence type="predicted"/>
<organism evidence="2">
    <name type="scientific">Kitasatospora sp. CMC57</name>
    <dbReference type="NCBI Taxonomy" id="3231513"/>
    <lineage>
        <taxon>Bacteria</taxon>
        <taxon>Bacillati</taxon>
        <taxon>Actinomycetota</taxon>
        <taxon>Actinomycetes</taxon>
        <taxon>Kitasatosporales</taxon>
        <taxon>Streptomycetaceae</taxon>
        <taxon>Kitasatospora</taxon>
    </lineage>
</organism>
<gene>
    <name evidence="2" type="ORF">KCMC57_62550</name>
</gene>
<feature type="region of interest" description="Disordered" evidence="1">
    <location>
        <begin position="127"/>
        <end position="170"/>
    </location>
</feature>
<name>A0AB33K2T9_9ACTN</name>
<dbReference type="EMBL" id="AP035881">
    <property type="protein sequence ID" value="BFP49887.1"/>
    <property type="molecule type" value="Genomic_DNA"/>
</dbReference>
<dbReference type="AlphaFoldDB" id="A0AB33K2T9"/>